<proteinExistence type="predicted"/>
<evidence type="ECO:0000313" key="1">
    <source>
        <dbReference type="EMBL" id="HIZ19175.1"/>
    </source>
</evidence>
<reference evidence="1" key="1">
    <citation type="journal article" date="2021" name="PeerJ">
        <title>Extensive microbial diversity within the chicken gut microbiome revealed by metagenomics and culture.</title>
        <authorList>
            <person name="Gilroy R."/>
            <person name="Ravi A."/>
            <person name="Getino M."/>
            <person name="Pursley I."/>
            <person name="Horton D.L."/>
            <person name="Alikhan N.F."/>
            <person name="Baker D."/>
            <person name="Gharbi K."/>
            <person name="Hall N."/>
            <person name="Watson M."/>
            <person name="Adriaenssens E.M."/>
            <person name="Foster-Nyarko E."/>
            <person name="Jarju S."/>
            <person name="Secka A."/>
            <person name="Antonio M."/>
            <person name="Oren A."/>
            <person name="Chaudhuri R.R."/>
            <person name="La Ragione R."/>
            <person name="Hildebrand F."/>
            <person name="Pallen M.J."/>
        </authorList>
    </citation>
    <scope>NUCLEOTIDE SEQUENCE</scope>
    <source>
        <strain evidence="1">ChiHecolR3B27-1887</strain>
    </source>
</reference>
<dbReference type="Proteomes" id="UP000824029">
    <property type="component" value="Unassembled WGS sequence"/>
</dbReference>
<name>A0A9D2DLG4_9ACTN</name>
<organism evidence="1 2">
    <name type="scientific">Candidatus Olsenella stercoravium</name>
    <dbReference type="NCBI Taxonomy" id="2838713"/>
    <lineage>
        <taxon>Bacteria</taxon>
        <taxon>Bacillati</taxon>
        <taxon>Actinomycetota</taxon>
        <taxon>Coriobacteriia</taxon>
        <taxon>Coriobacteriales</taxon>
        <taxon>Atopobiaceae</taxon>
        <taxon>Olsenella</taxon>
    </lineage>
</organism>
<sequence length="102" mass="11606">MGKLVEGRLRRLVQVMWSYVQLADETQVAYSDLREDGTLEVAVERPVDMGFDSARCLLPAHRWFDVTGFSGEELAELDVFVRNNAPFIFELAERRASEQAIA</sequence>
<dbReference type="AlphaFoldDB" id="A0A9D2DLG4"/>
<comment type="caution">
    <text evidence="1">The sequence shown here is derived from an EMBL/GenBank/DDBJ whole genome shotgun (WGS) entry which is preliminary data.</text>
</comment>
<reference evidence="1" key="2">
    <citation type="submission" date="2021-04" db="EMBL/GenBank/DDBJ databases">
        <authorList>
            <person name="Gilroy R."/>
        </authorList>
    </citation>
    <scope>NUCLEOTIDE SEQUENCE</scope>
    <source>
        <strain evidence="1">ChiHecolR3B27-1887</strain>
    </source>
</reference>
<accession>A0A9D2DLG4</accession>
<dbReference type="EMBL" id="DXBZ01000167">
    <property type="protein sequence ID" value="HIZ19175.1"/>
    <property type="molecule type" value="Genomic_DNA"/>
</dbReference>
<gene>
    <name evidence="1" type="ORF">IAA22_08730</name>
</gene>
<evidence type="ECO:0000313" key="2">
    <source>
        <dbReference type="Proteomes" id="UP000824029"/>
    </source>
</evidence>
<protein>
    <submittedName>
        <fullName evidence="1">Uncharacterized protein</fullName>
    </submittedName>
</protein>